<dbReference type="RefSeq" id="WP_183322181.1">
    <property type="nucleotide sequence ID" value="NZ_JACHVQ010000003.1"/>
</dbReference>
<proteinExistence type="predicted"/>
<dbReference type="Pfam" id="PF09952">
    <property type="entry name" value="AbiEi_2"/>
    <property type="match status" value="1"/>
</dbReference>
<sequence length="334" mass="36706">MATETGWRDDRLRSALAQRLRELDTEPLVTSDELWVRTPVGGELRVVAFDSPAAAERAMRPTSPYSTRSADDVPETVVGLPYVGRATGQRLREQRVQYLDAGGNAWITQPGFYVRVEGRPNQARAWATSQASFRPSGMKVIFALLVNPALVAHTIADIADAATVSTGAVSETLAALRRNNHVISEPGGRYIRDPRDLTQRWLAAYPTALLPHLKQRPFGGPDPQWWLKNGPPAGSYLGGEVALEALGLGLHSIETLIYADSVKEIVREAHLNLRESANTIVRELFWNPATAVPDAPLVPPLLIYADAVASGDPRQEEAARLLWDTHDELRPVQH</sequence>
<evidence type="ECO:0000313" key="2">
    <source>
        <dbReference type="Proteomes" id="UP000559182"/>
    </source>
</evidence>
<dbReference type="Proteomes" id="UP000559182">
    <property type="component" value="Unassembled WGS sequence"/>
</dbReference>
<dbReference type="InterPro" id="IPR036390">
    <property type="entry name" value="WH_DNA-bd_sf"/>
</dbReference>
<evidence type="ECO:0000313" key="1">
    <source>
        <dbReference type="EMBL" id="MBB2893739.1"/>
    </source>
</evidence>
<protein>
    <recommendedName>
        <fullName evidence="3">Transcriptional regulator</fullName>
    </recommendedName>
</protein>
<dbReference type="AlphaFoldDB" id="A0A839NA90"/>
<dbReference type="InterPro" id="IPR019238">
    <property type="entry name" value="AbiEi_2"/>
</dbReference>
<dbReference type="SUPFAM" id="SSF46785">
    <property type="entry name" value="Winged helix' DNA-binding domain"/>
    <property type="match status" value="1"/>
</dbReference>
<dbReference type="EMBL" id="JACHVQ010000003">
    <property type="protein sequence ID" value="MBB2893739.1"/>
    <property type="molecule type" value="Genomic_DNA"/>
</dbReference>
<gene>
    <name evidence="1" type="ORF">FHU39_003770</name>
</gene>
<evidence type="ECO:0008006" key="3">
    <source>
        <dbReference type="Google" id="ProtNLM"/>
    </source>
</evidence>
<accession>A0A839NA90</accession>
<comment type="caution">
    <text evidence="1">The sequence shown here is derived from an EMBL/GenBank/DDBJ whole genome shotgun (WGS) entry which is preliminary data.</text>
</comment>
<name>A0A839NA90_9MICO</name>
<organism evidence="1 2">
    <name type="scientific">Flexivirga oryzae</name>
    <dbReference type="NCBI Taxonomy" id="1794944"/>
    <lineage>
        <taxon>Bacteria</taxon>
        <taxon>Bacillati</taxon>
        <taxon>Actinomycetota</taxon>
        <taxon>Actinomycetes</taxon>
        <taxon>Micrococcales</taxon>
        <taxon>Dermacoccaceae</taxon>
        <taxon>Flexivirga</taxon>
    </lineage>
</organism>
<keyword evidence="2" id="KW-1185">Reference proteome</keyword>
<reference evidence="1 2" key="1">
    <citation type="submission" date="2020-08" db="EMBL/GenBank/DDBJ databases">
        <title>Sequencing the genomes of 1000 actinobacteria strains.</title>
        <authorList>
            <person name="Klenk H.-P."/>
        </authorList>
    </citation>
    <scope>NUCLEOTIDE SEQUENCE [LARGE SCALE GENOMIC DNA]</scope>
    <source>
        <strain evidence="1 2">DSM 105369</strain>
    </source>
</reference>